<dbReference type="EMBL" id="JACPSX010000008">
    <property type="protein sequence ID" value="MBI3013570.1"/>
    <property type="molecule type" value="Genomic_DNA"/>
</dbReference>
<protein>
    <submittedName>
        <fullName evidence="2">DUF5615 family PIN-like protein</fullName>
    </submittedName>
</protein>
<proteinExistence type="predicted"/>
<dbReference type="InterPro" id="IPR041049">
    <property type="entry name" value="DUF5615"/>
</dbReference>
<evidence type="ECO:0000259" key="1">
    <source>
        <dbReference type="Pfam" id="PF18480"/>
    </source>
</evidence>
<evidence type="ECO:0000313" key="2">
    <source>
        <dbReference type="EMBL" id="MBI3013570.1"/>
    </source>
</evidence>
<organism evidence="2 3">
    <name type="scientific">Tectimicrobiota bacterium</name>
    <dbReference type="NCBI Taxonomy" id="2528274"/>
    <lineage>
        <taxon>Bacteria</taxon>
        <taxon>Pseudomonadati</taxon>
        <taxon>Nitrospinota/Tectimicrobiota group</taxon>
        <taxon>Candidatus Tectimicrobiota</taxon>
    </lineage>
</organism>
<name>A0A932LZB4_UNCTE</name>
<comment type="caution">
    <text evidence="2">The sequence shown here is derived from an EMBL/GenBank/DDBJ whole genome shotgun (WGS) entry which is preliminary data.</text>
</comment>
<reference evidence="2" key="1">
    <citation type="submission" date="2020-07" db="EMBL/GenBank/DDBJ databases">
        <title>Huge and variable diversity of episymbiotic CPR bacteria and DPANN archaea in groundwater ecosystems.</title>
        <authorList>
            <person name="He C.Y."/>
            <person name="Keren R."/>
            <person name="Whittaker M."/>
            <person name="Farag I.F."/>
            <person name="Doudna J."/>
            <person name="Cate J.H.D."/>
            <person name="Banfield J.F."/>
        </authorList>
    </citation>
    <scope>NUCLEOTIDE SEQUENCE</scope>
    <source>
        <strain evidence="2">NC_groundwater_717_Ag_S-0.2um_59_8</strain>
    </source>
</reference>
<gene>
    <name evidence="2" type="ORF">HYY65_00565</name>
</gene>
<accession>A0A932LZB4</accession>
<sequence length="123" mass="13899">MIRFLIDADLPRSACVTLRQKGYFADDVRDLDLGTASDDAIFQHATTHGYTLISADKGFSNLLRFSLGTHQGILVARFPRHTSARAKVRILLRWIPTLQEEDLRGNLLIIQAKGVRIRRAKAR</sequence>
<evidence type="ECO:0000313" key="3">
    <source>
        <dbReference type="Proteomes" id="UP000741360"/>
    </source>
</evidence>
<dbReference type="Proteomes" id="UP000741360">
    <property type="component" value="Unassembled WGS sequence"/>
</dbReference>
<feature type="domain" description="DUF5615" evidence="1">
    <location>
        <begin position="3"/>
        <end position="111"/>
    </location>
</feature>
<dbReference type="AlphaFoldDB" id="A0A932LZB4"/>
<dbReference type="Pfam" id="PF18480">
    <property type="entry name" value="DUF5615"/>
    <property type="match status" value="1"/>
</dbReference>